<sequence length="567" mass="58496">MRRVAAIGLAAAAAALVAAVCLSVARAPVQGAEAAVLAALRDASGLRIESDQQPVVRFFPTPRVTLEGVRISQDGEPPFATARRLTSSPRILPLLAGRIEARDVTLIGAKVALDRAPLAEFTSATLAAGAHSAAYPSIRLVDARLSWGARTLEKVDASLVWPSAGRALSASGFGLLGDRQVEAALALTDPAALARGEASPFRARVEGGGASLVFDGDASLADGPRLSGDISARAASLRETLRWLGAPAPRRSSPLTGFSLTGRATADHEGFAVSNAELNLEGGAFFGAGRLTLENGRPSIEATLDTGRLDLDPYVNGIAPALRDEGGGWNPKRIDLKPVKGYDLDLRLSADQIRLGDLRIGETAATISVANDSLDVAIGEAEAYDGTVGGRLSLSRDPRGVRIRVEGALSGVDLQAALRRFVTAPVLTGSLSGELSIEGAGASIAAVVASLHGRAEAHIADGTFYAGGKGRALTLAGLRGAMKVSAAQATIEVKQGVAYTRDLSIVGEDATLTLAGEARLVERELKLQGSVRPPNGKWVLPVRLEGSFLAPKLKAALAAGEARASGE</sequence>
<gene>
    <name evidence="2" type="ORF">GGR24_001832</name>
</gene>
<keyword evidence="1" id="KW-0732">Signal</keyword>
<proteinExistence type="predicted"/>
<dbReference type="GO" id="GO:0090313">
    <property type="term" value="P:regulation of protein targeting to membrane"/>
    <property type="evidence" value="ECO:0007669"/>
    <property type="project" value="TreeGrafter"/>
</dbReference>
<dbReference type="RefSeq" id="WP_183395020.1">
    <property type="nucleotide sequence ID" value="NZ_JACIDR010000002.1"/>
</dbReference>
<evidence type="ECO:0000313" key="2">
    <source>
        <dbReference type="EMBL" id="MBB3973175.1"/>
    </source>
</evidence>
<reference evidence="2 3" key="1">
    <citation type="submission" date="2020-08" db="EMBL/GenBank/DDBJ databases">
        <title>Genomic Encyclopedia of Type Strains, Phase IV (KMG-IV): sequencing the most valuable type-strain genomes for metagenomic binning, comparative biology and taxonomic classification.</title>
        <authorList>
            <person name="Goeker M."/>
        </authorList>
    </citation>
    <scope>NUCLEOTIDE SEQUENCE [LARGE SCALE GENOMIC DNA]</scope>
    <source>
        <strain evidence="2 3">DSM 25481</strain>
    </source>
</reference>
<dbReference type="InterPro" id="IPR052894">
    <property type="entry name" value="AsmA-related"/>
</dbReference>
<keyword evidence="3" id="KW-1185">Reference proteome</keyword>
<dbReference type="PANTHER" id="PTHR30441:SF4">
    <property type="entry name" value="PROTEIN ASMA"/>
    <property type="match status" value="1"/>
</dbReference>
<protein>
    <submittedName>
        <fullName evidence="2">AsmA protein</fullName>
    </submittedName>
</protein>
<organism evidence="2 3">
    <name type="scientific">Hansschlegelia beijingensis</name>
    <dbReference type="NCBI Taxonomy" id="1133344"/>
    <lineage>
        <taxon>Bacteria</taxon>
        <taxon>Pseudomonadati</taxon>
        <taxon>Pseudomonadota</taxon>
        <taxon>Alphaproteobacteria</taxon>
        <taxon>Hyphomicrobiales</taxon>
        <taxon>Methylopilaceae</taxon>
        <taxon>Hansschlegelia</taxon>
    </lineage>
</organism>
<evidence type="ECO:0000313" key="3">
    <source>
        <dbReference type="Proteomes" id="UP000528964"/>
    </source>
</evidence>
<evidence type="ECO:0000256" key="1">
    <source>
        <dbReference type="SAM" id="SignalP"/>
    </source>
</evidence>
<dbReference type="EMBL" id="JACIDR010000002">
    <property type="protein sequence ID" value="MBB3973175.1"/>
    <property type="molecule type" value="Genomic_DNA"/>
</dbReference>
<feature type="signal peptide" evidence="1">
    <location>
        <begin position="1"/>
        <end position="27"/>
    </location>
</feature>
<feature type="chain" id="PRO_5030635001" evidence="1">
    <location>
        <begin position="28"/>
        <end position="567"/>
    </location>
</feature>
<dbReference type="AlphaFoldDB" id="A0A7W6GFD5"/>
<dbReference type="GO" id="GO:0005886">
    <property type="term" value="C:plasma membrane"/>
    <property type="evidence" value="ECO:0007669"/>
    <property type="project" value="TreeGrafter"/>
</dbReference>
<name>A0A7W6GFD5_9HYPH</name>
<dbReference type="PANTHER" id="PTHR30441">
    <property type="entry name" value="DUF748 DOMAIN-CONTAINING PROTEIN"/>
    <property type="match status" value="1"/>
</dbReference>
<dbReference type="Proteomes" id="UP000528964">
    <property type="component" value="Unassembled WGS sequence"/>
</dbReference>
<accession>A0A7W6GFD5</accession>
<comment type="caution">
    <text evidence="2">The sequence shown here is derived from an EMBL/GenBank/DDBJ whole genome shotgun (WGS) entry which is preliminary data.</text>
</comment>